<evidence type="ECO:0000259" key="1">
    <source>
        <dbReference type="PROSITE" id="PS50883"/>
    </source>
</evidence>
<dbReference type="InterPro" id="IPR050706">
    <property type="entry name" value="Cyclic-di-GMP_PDE-like"/>
</dbReference>
<dbReference type="EMBL" id="LROM01000125">
    <property type="protein sequence ID" value="OEZ95332.1"/>
    <property type="molecule type" value="Genomic_DNA"/>
</dbReference>
<dbReference type="Pfam" id="PF00990">
    <property type="entry name" value="GGDEF"/>
    <property type="match status" value="1"/>
</dbReference>
<dbReference type="PANTHER" id="PTHR33121">
    <property type="entry name" value="CYCLIC DI-GMP PHOSPHODIESTERASE PDEF"/>
    <property type="match status" value="1"/>
</dbReference>
<dbReference type="PANTHER" id="PTHR33121:SF19">
    <property type="entry name" value="CYCLIC DI-GMP PHOSPHODIESTERASE PA2567"/>
    <property type="match status" value="1"/>
</dbReference>
<gene>
    <name evidence="2" type="primary">cph2_15</name>
    <name evidence="2" type="ORF">DUPY_43410</name>
</gene>
<dbReference type="InterPro" id="IPR001633">
    <property type="entry name" value="EAL_dom"/>
</dbReference>
<dbReference type="SMART" id="SM00267">
    <property type="entry name" value="GGDEF"/>
    <property type="match status" value="1"/>
</dbReference>
<dbReference type="SUPFAM" id="SSF141868">
    <property type="entry name" value="EAL domain-like"/>
    <property type="match status" value="1"/>
</dbReference>
<dbReference type="AlphaFoldDB" id="A0A1E7WCK6"/>
<dbReference type="Gene3D" id="3.30.70.270">
    <property type="match status" value="1"/>
</dbReference>
<dbReference type="SMART" id="SM00052">
    <property type="entry name" value="EAL"/>
    <property type="match status" value="1"/>
</dbReference>
<dbReference type="Pfam" id="PF01590">
    <property type="entry name" value="GAF"/>
    <property type="match status" value="1"/>
</dbReference>
<dbReference type="InterPro" id="IPR003018">
    <property type="entry name" value="GAF"/>
</dbReference>
<dbReference type="SUPFAM" id="SSF55781">
    <property type="entry name" value="GAF domain-like"/>
    <property type="match status" value="1"/>
</dbReference>
<dbReference type="InterPro" id="IPR029787">
    <property type="entry name" value="Nucleotide_cyclase"/>
</dbReference>
<dbReference type="Gene3D" id="3.30.450.40">
    <property type="match status" value="1"/>
</dbReference>
<dbReference type="InterPro" id="IPR043128">
    <property type="entry name" value="Rev_trsase/Diguanyl_cyclase"/>
</dbReference>
<dbReference type="Proteomes" id="UP000175989">
    <property type="component" value="Unassembled WGS sequence"/>
</dbReference>
<dbReference type="Pfam" id="PF00563">
    <property type="entry name" value="EAL"/>
    <property type="match status" value="1"/>
</dbReference>
<sequence>MPYSVTIGDPRNIQTMTFSPPVLRSENERLAALRELCLLDTPTDPAFDEMTLLATHVFGTSMALISLVDDGRQWFKSRIGMAVRETPRSQAFCAYALHSTEPLIVLDTLQDIRFADNPLVTGSPGLRFYAGAPLITKEGLCLGTFCVLDAAPRAAFDAVQVTQLRHFARLAMMRIETLRSIGYADPLTQLPNRTRFLEDVALWINDAPDDGRRLFAVAIDVCGHGYLQQMQSAFGADYADGFLMAASRRVSQALGPAPVYRIDSTVMACVLAARDEAALEEQLRGLQQRFSVPCEHQGIPHAPAVTLGAVALATPDEVPTADTARVLGAALAHARAAHRPWAIYHPQLDAAQQRAFRILAAIPGALAADDQLQLHYQPRIDLADGVCTGVEALLRWNHPELGTISPGEFIPLAEKTALIGDITAWVVRAALAQAQVWHDAGLRLTVSLNVSALDLATAGFADLLDRLLGQSRVDPGLIEIEFTESAVADDPLPVGVQLRRLRALGLQIAIDDFGTGHSNFSYLKQIPATILKLDQSFVRTLPTDMHDVTILCAMIRLGHEFGHRVVAEGIETAQAYELLASWGCDEGQGYWIARPMPAAQVADWLAPAAQRLRASR</sequence>
<protein>
    <submittedName>
        <fullName evidence="2">Phytochrome-like protein cph2</fullName>
    </submittedName>
</protein>
<reference evidence="3" key="1">
    <citation type="journal article" date="2016" name="Front. Microbiol.">
        <title>Molecular Keys to the Janthinobacterium and Duganella spp. Interaction with the Plant Pathogen Fusarium graminearum.</title>
        <authorList>
            <person name="Haack F.S."/>
            <person name="Poehlein A."/>
            <person name="Kroger C."/>
            <person name="Voigt C.A."/>
            <person name="Piepenbring M."/>
            <person name="Bode H.B."/>
            <person name="Daniel R."/>
            <person name="Schafer W."/>
            <person name="Streit W.R."/>
        </authorList>
    </citation>
    <scope>NUCLEOTIDE SEQUENCE [LARGE SCALE GENOMIC DNA]</scope>
    <source>
        <strain evidence="3">T54</strain>
    </source>
</reference>
<dbReference type="GO" id="GO:0071111">
    <property type="term" value="F:cyclic-guanylate-specific phosphodiesterase activity"/>
    <property type="evidence" value="ECO:0007669"/>
    <property type="project" value="InterPro"/>
</dbReference>
<keyword evidence="3" id="KW-1185">Reference proteome</keyword>
<dbReference type="InterPro" id="IPR029016">
    <property type="entry name" value="GAF-like_dom_sf"/>
</dbReference>
<dbReference type="PATRIC" id="fig|762836.4.peg.4469"/>
<dbReference type="InterPro" id="IPR035919">
    <property type="entry name" value="EAL_sf"/>
</dbReference>
<comment type="caution">
    <text evidence="2">The sequence shown here is derived from an EMBL/GenBank/DDBJ whole genome shotgun (WGS) entry which is preliminary data.</text>
</comment>
<accession>A0A1E7WCK6</accession>
<name>A0A1E7WCK6_9BURK</name>
<proteinExistence type="predicted"/>
<dbReference type="PROSITE" id="PS50883">
    <property type="entry name" value="EAL"/>
    <property type="match status" value="1"/>
</dbReference>
<organism evidence="2 3">
    <name type="scientific">Duganella phyllosphaerae</name>
    <dbReference type="NCBI Taxonomy" id="762836"/>
    <lineage>
        <taxon>Bacteria</taxon>
        <taxon>Pseudomonadati</taxon>
        <taxon>Pseudomonadota</taxon>
        <taxon>Betaproteobacteria</taxon>
        <taxon>Burkholderiales</taxon>
        <taxon>Oxalobacteraceae</taxon>
        <taxon>Telluria group</taxon>
        <taxon>Duganella</taxon>
    </lineage>
</organism>
<evidence type="ECO:0000313" key="3">
    <source>
        <dbReference type="Proteomes" id="UP000175989"/>
    </source>
</evidence>
<dbReference type="Gene3D" id="3.20.20.450">
    <property type="entry name" value="EAL domain"/>
    <property type="match status" value="1"/>
</dbReference>
<dbReference type="InterPro" id="IPR000160">
    <property type="entry name" value="GGDEF_dom"/>
</dbReference>
<dbReference type="CDD" id="cd01948">
    <property type="entry name" value="EAL"/>
    <property type="match status" value="1"/>
</dbReference>
<dbReference type="SUPFAM" id="SSF55073">
    <property type="entry name" value="Nucleotide cyclase"/>
    <property type="match status" value="1"/>
</dbReference>
<feature type="domain" description="EAL" evidence="1">
    <location>
        <begin position="355"/>
        <end position="609"/>
    </location>
</feature>
<evidence type="ECO:0000313" key="2">
    <source>
        <dbReference type="EMBL" id="OEZ95332.1"/>
    </source>
</evidence>